<evidence type="ECO:0000313" key="2">
    <source>
        <dbReference type="Proteomes" id="UP000660047"/>
    </source>
</evidence>
<dbReference type="AlphaFoldDB" id="A0AAI9K4I5"/>
<gene>
    <name evidence="1" type="ORF">COEU31_13630</name>
</gene>
<sequence length="70" mass="7529">MTTAPAATANQNTDSANLTIPLVPRLPIYRHANNKGIEIAITVYLFNINCLEHSARTNSSKPILTAVLAP</sequence>
<dbReference type="EMBL" id="BLYL01000006">
    <property type="protein sequence ID" value="GFO94317.1"/>
    <property type="molecule type" value="Genomic_DNA"/>
</dbReference>
<protein>
    <submittedName>
        <fullName evidence="1">Uncharacterized protein</fullName>
    </submittedName>
</protein>
<organism evidence="1 2">
    <name type="scientific">Coprococcus eutactus</name>
    <dbReference type="NCBI Taxonomy" id="33043"/>
    <lineage>
        <taxon>Bacteria</taxon>
        <taxon>Bacillati</taxon>
        <taxon>Bacillota</taxon>
        <taxon>Clostridia</taxon>
        <taxon>Lachnospirales</taxon>
        <taxon>Lachnospiraceae</taxon>
        <taxon>Coprococcus</taxon>
    </lineage>
</organism>
<name>A0AAI9K4I5_9FIRM</name>
<proteinExistence type="predicted"/>
<reference evidence="1" key="1">
    <citation type="submission" date="2020-06" db="EMBL/GenBank/DDBJ databases">
        <title>Characterization of fructooligosaccharide metabolism and fructooligosaccharide-degrading enzymes in human commensal butyrate producers.</title>
        <authorList>
            <person name="Tanno H."/>
            <person name="Fujii T."/>
            <person name="Hirano K."/>
            <person name="Maeno S."/>
            <person name="Tonozuka T."/>
            <person name="Sakamoto M."/>
            <person name="Ohkuma M."/>
            <person name="Tochio T."/>
            <person name="Endo A."/>
        </authorList>
    </citation>
    <scope>NUCLEOTIDE SEQUENCE</scope>
    <source>
        <strain evidence="1">JCM 31265</strain>
    </source>
</reference>
<evidence type="ECO:0000313" key="1">
    <source>
        <dbReference type="EMBL" id="GFO94317.1"/>
    </source>
</evidence>
<comment type="caution">
    <text evidence="1">The sequence shown here is derived from an EMBL/GenBank/DDBJ whole genome shotgun (WGS) entry which is preliminary data.</text>
</comment>
<accession>A0AAI9K4I5</accession>
<dbReference type="Proteomes" id="UP000660047">
    <property type="component" value="Unassembled WGS sequence"/>
</dbReference>